<keyword evidence="1" id="KW-1133">Transmembrane helix</keyword>
<feature type="transmembrane region" description="Helical" evidence="1">
    <location>
        <begin position="50"/>
        <end position="70"/>
    </location>
</feature>
<evidence type="ECO:0000256" key="1">
    <source>
        <dbReference type="SAM" id="Phobius"/>
    </source>
</evidence>
<keyword evidence="1" id="KW-0812">Transmembrane</keyword>
<sequence length="397" mass="45568">MLISERQLKAFQDGFKLIRLIGDALHKFDPVTGKLLVVNSKNVQRAHTKFCFVPGFLISILLQVIIATYLKLSTQADVLFCIFLMLAYFGMGYAQWSIITKRYKIERVFNHMLEFERTNNLSNWKPKGVAGPFVSSLMYLTTVPFPSAILAYLGQILLLPCLPAHFGFFLLPQCSARIKALEIFKQFPISQLLYEIVVKTIMVLVGAFMAHIAFPAFVLDMNLAPLCCHCIRNYIKLYSRLLSRISINSINFYGEVAIFRQIQIITIEFNDYHQKYNSVTKLIVMGLGIVIAMFALIRLHGNLLAPQFLIFGSTVMEFFCAIVFSYGVKACVYLVCKQLMHDTQAMHSLQRHKWFRRYFKSWPILKAYLGSVNYIDQLTPLNVMDFSITQLVNLLLL</sequence>
<dbReference type="Proteomes" id="UP001642540">
    <property type="component" value="Unassembled WGS sequence"/>
</dbReference>
<evidence type="ECO:0000313" key="3">
    <source>
        <dbReference type="Proteomes" id="UP001642540"/>
    </source>
</evidence>
<protein>
    <recommendedName>
        <fullName evidence="4">Odorant receptor</fullName>
    </recommendedName>
</protein>
<reference evidence="2 3" key="1">
    <citation type="submission" date="2024-08" db="EMBL/GenBank/DDBJ databases">
        <authorList>
            <person name="Cucini C."/>
            <person name="Frati F."/>
        </authorList>
    </citation>
    <scope>NUCLEOTIDE SEQUENCE [LARGE SCALE GENOMIC DNA]</scope>
</reference>
<evidence type="ECO:0008006" key="4">
    <source>
        <dbReference type="Google" id="ProtNLM"/>
    </source>
</evidence>
<comment type="caution">
    <text evidence="2">The sequence shown here is derived from an EMBL/GenBank/DDBJ whole genome shotgun (WGS) entry which is preliminary data.</text>
</comment>
<feature type="transmembrane region" description="Helical" evidence="1">
    <location>
        <begin position="309"/>
        <end position="328"/>
    </location>
</feature>
<proteinExistence type="predicted"/>
<feature type="transmembrane region" description="Helical" evidence="1">
    <location>
        <begin position="279"/>
        <end position="297"/>
    </location>
</feature>
<gene>
    <name evidence="2" type="ORF">ODALV1_LOCUS406</name>
</gene>
<feature type="transmembrane region" description="Helical" evidence="1">
    <location>
        <begin position="192"/>
        <end position="214"/>
    </location>
</feature>
<name>A0ABP1PIJ5_9HEXA</name>
<dbReference type="EMBL" id="CAXLJM020000002">
    <property type="protein sequence ID" value="CAL8068663.1"/>
    <property type="molecule type" value="Genomic_DNA"/>
</dbReference>
<organism evidence="2 3">
    <name type="scientific">Orchesella dallaii</name>
    <dbReference type="NCBI Taxonomy" id="48710"/>
    <lineage>
        <taxon>Eukaryota</taxon>
        <taxon>Metazoa</taxon>
        <taxon>Ecdysozoa</taxon>
        <taxon>Arthropoda</taxon>
        <taxon>Hexapoda</taxon>
        <taxon>Collembola</taxon>
        <taxon>Entomobryomorpha</taxon>
        <taxon>Entomobryoidea</taxon>
        <taxon>Orchesellidae</taxon>
        <taxon>Orchesellinae</taxon>
        <taxon>Orchesella</taxon>
    </lineage>
</organism>
<keyword evidence="3" id="KW-1185">Reference proteome</keyword>
<keyword evidence="1" id="KW-0472">Membrane</keyword>
<feature type="transmembrane region" description="Helical" evidence="1">
    <location>
        <begin position="76"/>
        <end position="94"/>
    </location>
</feature>
<evidence type="ECO:0000313" key="2">
    <source>
        <dbReference type="EMBL" id="CAL8068663.1"/>
    </source>
</evidence>
<accession>A0ABP1PIJ5</accession>